<gene>
    <name evidence="1" type="ORF">GSOID_T00017549001</name>
</gene>
<evidence type="ECO:0000313" key="2">
    <source>
        <dbReference type="Proteomes" id="UP000001307"/>
    </source>
</evidence>
<organism evidence="1">
    <name type="scientific">Oikopleura dioica</name>
    <name type="common">Tunicate</name>
    <dbReference type="NCBI Taxonomy" id="34765"/>
    <lineage>
        <taxon>Eukaryota</taxon>
        <taxon>Metazoa</taxon>
        <taxon>Chordata</taxon>
        <taxon>Tunicata</taxon>
        <taxon>Appendicularia</taxon>
        <taxon>Copelata</taxon>
        <taxon>Oikopleuridae</taxon>
        <taxon>Oikopleura</taxon>
    </lineage>
</organism>
<dbReference type="InParanoid" id="E4X2R8"/>
<accession>E4X2R8</accession>
<dbReference type="Proteomes" id="UP000001307">
    <property type="component" value="Unassembled WGS sequence"/>
</dbReference>
<sequence length="289" mass="33110">MLKIVAKRRFAVSNGVLARGRIEKTPVYTNNPFLPAKKIESGRITPAKREELNQWSAEVDKIELKMAQLQAVEVAQLLNKEISRCGILEQKKTRLKTQKEHKLAAVEARSLYFWTVEEHFFALLESKSAIKESCHQYQLTGGSQSFADKCAYSSSIVRARFNYKDQNTPFFGSYFDNIFVRVTSIWISDKCGSLFVHFCPTFRISLVLQITHEASSICQVSSGSKECNQNQNLPSFISNRDVYLIKVPLTKSTYLRLYAHVRKDDIEQDQHCIWQSNPVTHFILTSISD</sequence>
<evidence type="ECO:0000313" key="1">
    <source>
        <dbReference type="EMBL" id="CBY17921.1"/>
    </source>
</evidence>
<dbReference type="OrthoDB" id="10318194at2759"/>
<protein>
    <submittedName>
        <fullName evidence="1">Uncharacterized protein</fullName>
    </submittedName>
</protein>
<dbReference type="EMBL" id="FN653023">
    <property type="protein sequence ID" value="CBY17921.1"/>
    <property type="molecule type" value="Genomic_DNA"/>
</dbReference>
<name>E4X2R8_OIKDI</name>
<proteinExistence type="predicted"/>
<reference evidence="1" key="1">
    <citation type="journal article" date="2010" name="Science">
        <title>Plasticity of animal genome architecture unmasked by rapid evolution of a pelagic tunicate.</title>
        <authorList>
            <person name="Denoeud F."/>
            <person name="Henriet S."/>
            <person name="Mungpakdee S."/>
            <person name="Aury J.M."/>
            <person name="Da Silva C."/>
            <person name="Brinkmann H."/>
            <person name="Mikhaleva J."/>
            <person name="Olsen L.C."/>
            <person name="Jubin C."/>
            <person name="Canestro C."/>
            <person name="Bouquet J.M."/>
            <person name="Danks G."/>
            <person name="Poulain J."/>
            <person name="Campsteijn C."/>
            <person name="Adamski M."/>
            <person name="Cross I."/>
            <person name="Yadetie F."/>
            <person name="Muffato M."/>
            <person name="Louis A."/>
            <person name="Butcher S."/>
            <person name="Tsagkogeorga G."/>
            <person name="Konrad A."/>
            <person name="Singh S."/>
            <person name="Jensen M.F."/>
            <person name="Cong E.H."/>
            <person name="Eikeseth-Otteraa H."/>
            <person name="Noel B."/>
            <person name="Anthouard V."/>
            <person name="Porcel B.M."/>
            <person name="Kachouri-Lafond R."/>
            <person name="Nishino A."/>
            <person name="Ugolini M."/>
            <person name="Chourrout P."/>
            <person name="Nishida H."/>
            <person name="Aasland R."/>
            <person name="Huzurbazar S."/>
            <person name="Westhof E."/>
            <person name="Delsuc F."/>
            <person name="Lehrach H."/>
            <person name="Reinhardt R."/>
            <person name="Weissenbach J."/>
            <person name="Roy S.W."/>
            <person name="Artiguenave F."/>
            <person name="Postlethwait J.H."/>
            <person name="Manak J.R."/>
            <person name="Thompson E.M."/>
            <person name="Jaillon O."/>
            <person name="Du Pasquier L."/>
            <person name="Boudinot P."/>
            <person name="Liberles D.A."/>
            <person name="Volff J.N."/>
            <person name="Philippe H."/>
            <person name="Lenhard B."/>
            <person name="Roest Crollius H."/>
            <person name="Wincker P."/>
            <person name="Chourrout D."/>
        </authorList>
    </citation>
    <scope>NUCLEOTIDE SEQUENCE [LARGE SCALE GENOMIC DNA]</scope>
</reference>
<dbReference type="AlphaFoldDB" id="E4X2R8"/>
<keyword evidence="2" id="KW-1185">Reference proteome</keyword>